<evidence type="ECO:0000256" key="2">
    <source>
        <dbReference type="ARBA" id="ARBA00022714"/>
    </source>
</evidence>
<dbReference type="PROSITE" id="PS00552">
    <property type="entry name" value="HTH_MERR_1"/>
    <property type="match status" value="1"/>
</dbReference>
<dbReference type="SMART" id="SM00422">
    <property type="entry name" value="HTH_MERR"/>
    <property type="match status" value="1"/>
</dbReference>
<dbReference type="OrthoDB" id="9802944at2"/>
<evidence type="ECO:0000256" key="3">
    <source>
        <dbReference type="ARBA" id="ARBA00022723"/>
    </source>
</evidence>
<keyword evidence="6" id="KW-0805">Transcription regulation</keyword>
<comment type="caution">
    <text evidence="10">The sequence shown here is derived from an EMBL/GenBank/DDBJ whole genome shotgun (WGS) entry which is preliminary data.</text>
</comment>
<dbReference type="RefSeq" id="WP_114693764.1">
    <property type="nucleotide sequence ID" value="NZ_QQOH01000001.1"/>
</dbReference>
<sequence length="156" mass="17668">MKKNEKLLTIGEAAERADLNQSALRFYEKRGLISSIRTEGNQRRYPLSMLRRISVIRAAQRLGLTLEEIEQALASLPDNRTPTKRDWERLSARWGEQLDQRILQMQRLRNSLSGCIGCGCLSLQSCELFNAEDHIASHGNGPRYLIEGTPEEKGGT</sequence>
<dbReference type="InterPro" id="IPR000551">
    <property type="entry name" value="MerR-type_HTH_dom"/>
</dbReference>
<keyword evidence="8" id="KW-0804">Transcription</keyword>
<keyword evidence="3" id="KW-0479">Metal-binding</keyword>
<feature type="domain" description="HTH merR-type" evidence="9">
    <location>
        <begin position="7"/>
        <end position="75"/>
    </location>
</feature>
<keyword evidence="7" id="KW-0238">DNA-binding</keyword>
<dbReference type="Pfam" id="PF09278">
    <property type="entry name" value="MerR-DNA-bind"/>
    <property type="match status" value="1"/>
</dbReference>
<evidence type="ECO:0000256" key="6">
    <source>
        <dbReference type="ARBA" id="ARBA00023015"/>
    </source>
</evidence>
<dbReference type="InterPro" id="IPR015358">
    <property type="entry name" value="Tscrpt_reg_MerR_DNA-bd"/>
</dbReference>
<evidence type="ECO:0000313" key="11">
    <source>
        <dbReference type="Proteomes" id="UP000253769"/>
    </source>
</evidence>
<dbReference type="InterPro" id="IPR047057">
    <property type="entry name" value="MerR_fam"/>
</dbReference>
<dbReference type="InterPro" id="IPR010211">
    <property type="entry name" value="Redox-sen_tscrpt-act_SoxR"/>
</dbReference>
<evidence type="ECO:0000256" key="8">
    <source>
        <dbReference type="ARBA" id="ARBA00023163"/>
    </source>
</evidence>
<dbReference type="PANTHER" id="PTHR30204:SF0">
    <property type="entry name" value="REDOX-SENSITIVE TRANSCRIPTIONAL ACTIVATOR SOXR"/>
    <property type="match status" value="1"/>
</dbReference>
<name>A0A369WSY0_9GAMM</name>
<dbReference type="GO" id="GO:0051537">
    <property type="term" value="F:2 iron, 2 sulfur cluster binding"/>
    <property type="evidence" value="ECO:0007669"/>
    <property type="project" value="UniProtKB-KW"/>
</dbReference>
<evidence type="ECO:0000256" key="4">
    <source>
        <dbReference type="ARBA" id="ARBA00023004"/>
    </source>
</evidence>
<dbReference type="EMBL" id="QQOH01000001">
    <property type="protein sequence ID" value="RDE24179.1"/>
    <property type="molecule type" value="Genomic_DNA"/>
</dbReference>
<accession>A0A369WSY0</accession>
<keyword evidence="5" id="KW-0411">Iron-sulfur</keyword>
<dbReference type="GO" id="GO:0003700">
    <property type="term" value="F:DNA-binding transcription factor activity"/>
    <property type="evidence" value="ECO:0007669"/>
    <property type="project" value="InterPro"/>
</dbReference>
<reference evidence="10 11" key="1">
    <citation type="submission" date="2018-07" db="EMBL/GenBank/DDBJ databases">
        <title>Motiliproteus coralliicola sp. nov., a bacterium isolated from Coral.</title>
        <authorList>
            <person name="Wang G."/>
        </authorList>
    </citation>
    <scope>NUCLEOTIDE SEQUENCE [LARGE SCALE GENOMIC DNA]</scope>
    <source>
        <strain evidence="10 11">C34</strain>
    </source>
</reference>
<evidence type="ECO:0000313" key="10">
    <source>
        <dbReference type="EMBL" id="RDE24179.1"/>
    </source>
</evidence>
<keyword evidence="11" id="KW-1185">Reference proteome</keyword>
<evidence type="ECO:0000256" key="1">
    <source>
        <dbReference type="ARBA" id="ARBA00014474"/>
    </source>
</evidence>
<dbReference type="SUPFAM" id="SSF46955">
    <property type="entry name" value="Putative DNA-binding domain"/>
    <property type="match status" value="1"/>
</dbReference>
<gene>
    <name evidence="10" type="primary">soxR</name>
    <name evidence="10" type="ORF">DV711_00855</name>
</gene>
<evidence type="ECO:0000256" key="7">
    <source>
        <dbReference type="ARBA" id="ARBA00023125"/>
    </source>
</evidence>
<dbReference type="CDD" id="cd01110">
    <property type="entry name" value="HTH_SoxR"/>
    <property type="match status" value="1"/>
</dbReference>
<dbReference type="Pfam" id="PF00376">
    <property type="entry name" value="MerR"/>
    <property type="match status" value="1"/>
</dbReference>
<evidence type="ECO:0000259" key="9">
    <source>
        <dbReference type="PROSITE" id="PS50937"/>
    </source>
</evidence>
<dbReference type="PROSITE" id="PS50937">
    <property type="entry name" value="HTH_MERR_2"/>
    <property type="match status" value="1"/>
</dbReference>
<keyword evidence="2" id="KW-0001">2Fe-2S</keyword>
<organism evidence="10 11">
    <name type="scientific">Motiliproteus coralliicola</name>
    <dbReference type="NCBI Taxonomy" id="2283196"/>
    <lineage>
        <taxon>Bacteria</taxon>
        <taxon>Pseudomonadati</taxon>
        <taxon>Pseudomonadota</taxon>
        <taxon>Gammaproteobacteria</taxon>
        <taxon>Oceanospirillales</taxon>
        <taxon>Oceanospirillaceae</taxon>
        <taxon>Motiliproteus</taxon>
    </lineage>
</organism>
<evidence type="ECO:0000256" key="5">
    <source>
        <dbReference type="ARBA" id="ARBA00023014"/>
    </source>
</evidence>
<dbReference type="PANTHER" id="PTHR30204">
    <property type="entry name" value="REDOX-CYCLING DRUG-SENSING TRANSCRIPTIONAL ACTIVATOR SOXR"/>
    <property type="match status" value="1"/>
</dbReference>
<dbReference type="GO" id="GO:0046872">
    <property type="term" value="F:metal ion binding"/>
    <property type="evidence" value="ECO:0007669"/>
    <property type="project" value="UniProtKB-KW"/>
</dbReference>
<dbReference type="PRINTS" id="PR00040">
    <property type="entry name" value="HTHMERR"/>
</dbReference>
<protein>
    <recommendedName>
        <fullName evidence="1">Redox-sensitive transcriptional activator SoxR</fullName>
    </recommendedName>
</protein>
<dbReference type="Proteomes" id="UP000253769">
    <property type="component" value="Unassembled WGS sequence"/>
</dbReference>
<dbReference type="GO" id="GO:0006979">
    <property type="term" value="P:response to oxidative stress"/>
    <property type="evidence" value="ECO:0007669"/>
    <property type="project" value="InterPro"/>
</dbReference>
<proteinExistence type="predicted"/>
<dbReference type="GO" id="GO:0003677">
    <property type="term" value="F:DNA binding"/>
    <property type="evidence" value="ECO:0007669"/>
    <property type="project" value="UniProtKB-KW"/>
</dbReference>
<keyword evidence="4" id="KW-0408">Iron</keyword>
<dbReference type="Gene3D" id="1.10.1660.10">
    <property type="match status" value="1"/>
</dbReference>
<dbReference type="AlphaFoldDB" id="A0A369WSY0"/>
<dbReference type="InterPro" id="IPR009061">
    <property type="entry name" value="DNA-bd_dom_put_sf"/>
</dbReference>
<dbReference type="NCBIfam" id="TIGR01950">
    <property type="entry name" value="SoxR"/>
    <property type="match status" value="1"/>
</dbReference>